<dbReference type="OrthoDB" id="8453614at2"/>
<proteinExistence type="predicted"/>
<reference evidence="1 2" key="1">
    <citation type="submission" date="2016-12" db="EMBL/GenBank/DDBJ databases">
        <authorList>
            <person name="Song W.-J."/>
            <person name="Kurnit D.M."/>
        </authorList>
    </citation>
    <scope>NUCLEOTIDE SEQUENCE [LARGE SCALE GENOMIC DNA]</scope>
    <source>
        <strain evidence="1 2">IMCC3135</strain>
    </source>
</reference>
<name>A0A2Z2P1U7_9GAMM</name>
<dbReference type="AlphaFoldDB" id="A0A2Z2P1U7"/>
<keyword evidence="2" id="KW-1185">Reference proteome</keyword>
<dbReference type="EMBL" id="CP018632">
    <property type="protein sequence ID" value="ASJ73594.1"/>
    <property type="molecule type" value="Genomic_DNA"/>
</dbReference>
<organism evidence="1 2">
    <name type="scientific">Granulosicoccus antarcticus IMCC3135</name>
    <dbReference type="NCBI Taxonomy" id="1192854"/>
    <lineage>
        <taxon>Bacteria</taxon>
        <taxon>Pseudomonadati</taxon>
        <taxon>Pseudomonadota</taxon>
        <taxon>Gammaproteobacteria</taxon>
        <taxon>Chromatiales</taxon>
        <taxon>Granulosicoccaceae</taxon>
        <taxon>Granulosicoccus</taxon>
    </lineage>
</organism>
<evidence type="ECO:0000313" key="1">
    <source>
        <dbReference type="EMBL" id="ASJ73594.1"/>
    </source>
</evidence>
<protein>
    <submittedName>
        <fullName evidence="1">Uncharacterized protein</fullName>
    </submittedName>
</protein>
<dbReference type="KEGG" id="gai:IMCC3135_17575"/>
<gene>
    <name evidence="1" type="ORF">IMCC3135_17575</name>
</gene>
<sequence length="90" mass="10082">MMLGELISQLDQREISADVLATFDPKIRDAITQRAGTLSMSPPDFIAGAVREFVDWADDSQWAQLLTHMKKAEDPGLMAVQMILFWVVSD</sequence>
<accession>A0A2Z2P1U7</accession>
<dbReference type="RefSeq" id="WP_088918754.1">
    <property type="nucleotide sequence ID" value="NZ_CP018632.1"/>
</dbReference>
<dbReference type="Proteomes" id="UP000250079">
    <property type="component" value="Chromosome"/>
</dbReference>
<evidence type="ECO:0000313" key="2">
    <source>
        <dbReference type="Proteomes" id="UP000250079"/>
    </source>
</evidence>